<evidence type="ECO:0000256" key="3">
    <source>
        <dbReference type="ARBA" id="ARBA00022989"/>
    </source>
</evidence>
<dbReference type="InterPro" id="IPR031726">
    <property type="entry name" value="PglL_A"/>
</dbReference>
<dbReference type="Pfam" id="PF11846">
    <property type="entry name" value="Wzy_C_2"/>
    <property type="match status" value="1"/>
</dbReference>
<keyword evidence="4 5" id="KW-0472">Membrane</keyword>
<feature type="transmembrane region" description="Helical" evidence="5">
    <location>
        <begin position="205"/>
        <end position="228"/>
    </location>
</feature>
<feature type="transmembrane region" description="Helical" evidence="5">
    <location>
        <begin position="341"/>
        <end position="360"/>
    </location>
</feature>
<feature type="transmembrane region" description="Helical" evidence="5">
    <location>
        <begin position="155"/>
        <end position="177"/>
    </location>
</feature>
<organism evidence="9 10">
    <name type="scientific">Pulveribacter suum</name>
    <dbReference type="NCBI Taxonomy" id="2116657"/>
    <lineage>
        <taxon>Bacteria</taxon>
        <taxon>Pseudomonadati</taxon>
        <taxon>Pseudomonadota</taxon>
        <taxon>Betaproteobacteria</taxon>
        <taxon>Burkholderiales</taxon>
        <taxon>Comamonadaceae</taxon>
        <taxon>Pulveribacter</taxon>
    </lineage>
</organism>
<proteinExistence type="predicted"/>
<feature type="domain" description="Virulence factor membrane-bound polymerase C-terminal" evidence="7">
    <location>
        <begin position="341"/>
        <end position="515"/>
    </location>
</feature>
<feature type="transmembrane region" description="Helical" evidence="5">
    <location>
        <begin position="76"/>
        <end position="98"/>
    </location>
</feature>
<reference evidence="10" key="1">
    <citation type="submission" date="2018-03" db="EMBL/GenBank/DDBJ databases">
        <title>Genome sequencing of Melaminivora sp. strain SC2-7.</title>
        <authorList>
            <person name="Kim S.-J."/>
            <person name="Heo J."/>
            <person name="Ahn J.-H."/>
            <person name="Kwon S.-W."/>
        </authorList>
    </citation>
    <scope>NUCLEOTIDE SEQUENCE [LARGE SCALE GENOMIC DNA]</scope>
    <source>
        <strain evidence="10">SC2-7</strain>
    </source>
</reference>
<evidence type="ECO:0000256" key="5">
    <source>
        <dbReference type="SAM" id="Phobius"/>
    </source>
</evidence>
<feature type="transmembrane region" description="Helical" evidence="5">
    <location>
        <begin position="310"/>
        <end position="329"/>
    </location>
</feature>
<feature type="domain" description="Protein glycosylation ligase" evidence="8">
    <location>
        <begin position="115"/>
        <end position="140"/>
    </location>
</feature>
<dbReference type="PANTHER" id="PTHR37422:SF21">
    <property type="entry name" value="EXOQ-LIKE PROTEIN"/>
    <property type="match status" value="1"/>
</dbReference>
<feature type="transmembrane region" description="Helical" evidence="5">
    <location>
        <begin position="47"/>
        <end position="69"/>
    </location>
</feature>
<evidence type="ECO:0000256" key="2">
    <source>
        <dbReference type="ARBA" id="ARBA00022692"/>
    </source>
</evidence>
<feature type="transmembrane region" description="Helical" evidence="5">
    <location>
        <begin position="183"/>
        <end position="198"/>
    </location>
</feature>
<dbReference type="AlphaFoldDB" id="A0A2P1NPI9"/>
<dbReference type="Pfam" id="PF04932">
    <property type="entry name" value="Wzy_C"/>
    <property type="match status" value="1"/>
</dbReference>
<dbReference type="OrthoDB" id="4448at2"/>
<gene>
    <name evidence="9" type="ORF">C7H73_04275</name>
</gene>
<name>A0A2P1NPI9_9BURK</name>
<dbReference type="EMBL" id="CP027792">
    <property type="protein sequence ID" value="AVP58975.1"/>
    <property type="molecule type" value="Genomic_DNA"/>
</dbReference>
<evidence type="ECO:0000256" key="1">
    <source>
        <dbReference type="ARBA" id="ARBA00004141"/>
    </source>
</evidence>
<feature type="transmembrane region" description="Helical" evidence="5">
    <location>
        <begin position="126"/>
        <end position="143"/>
    </location>
</feature>
<dbReference type="Pfam" id="PF15864">
    <property type="entry name" value="PglL_A"/>
    <property type="match status" value="1"/>
</dbReference>
<evidence type="ECO:0000259" key="7">
    <source>
        <dbReference type="Pfam" id="PF11846"/>
    </source>
</evidence>
<dbReference type="PANTHER" id="PTHR37422">
    <property type="entry name" value="TEICHURONIC ACID BIOSYNTHESIS PROTEIN TUAE"/>
    <property type="match status" value="1"/>
</dbReference>
<dbReference type="KEGG" id="melm:C7H73_04275"/>
<accession>A0A2P1NPI9</accession>
<keyword evidence="10" id="KW-1185">Reference proteome</keyword>
<keyword evidence="2 5" id="KW-0812">Transmembrane</keyword>
<dbReference type="InterPro" id="IPR051533">
    <property type="entry name" value="WaaL-like"/>
</dbReference>
<dbReference type="InterPro" id="IPR021797">
    <property type="entry name" value="Wzy_C_2"/>
</dbReference>
<evidence type="ECO:0000313" key="10">
    <source>
        <dbReference type="Proteomes" id="UP000241829"/>
    </source>
</evidence>
<dbReference type="GO" id="GO:0016020">
    <property type="term" value="C:membrane"/>
    <property type="evidence" value="ECO:0007669"/>
    <property type="project" value="UniProtKB-SubCell"/>
</dbReference>
<sequence>MTRAPTDRPASPRACAPARAGACLLATLAVALPFVFPFTEAPNSNFWPLLASAACAWLIALLACSGALARRHLAPCLAAGLLAAALAGGAIGLAQYFLGDAGLSPWVRSAEVGHAMGNLRQRNQQATLVSLGLWALLWWLARLQPWALAHPQRRLAPLLAAAAAPWALALLAGAGAATASRTGALQWLLVIPALLLVWRRSAGALAPAVSAAGLGLYLLACWGLPLLLTQWTGVQAEGLFTRLAQGAHQACTSRVALWGNVLELIAARPWAGWGWGALKYAHYITPFEGLRFCVLLDNAHNLPLQLAVELGLPAALALVGGALWAAWRARPWRERDPARQLAWGVLALIALHSLLEFPLWYGPFQLAAALAVALLLAPLPGAWRRRLRAASAPALLLAPVLALALAHDYRRVAALYQTPAERAPALRDLDAQQVARQAWFFGTPALFAWLTTTPVEAANAAAIHAAAQQLLHYSPEPRVIEKLIASARLLGREDEAALHTERYRRAWPQEWARFAAP</sequence>
<evidence type="ECO:0000256" key="4">
    <source>
        <dbReference type="ARBA" id="ARBA00023136"/>
    </source>
</evidence>
<feature type="transmembrane region" description="Helical" evidence="5">
    <location>
        <begin position="366"/>
        <end position="383"/>
    </location>
</feature>
<dbReference type="InterPro" id="IPR007016">
    <property type="entry name" value="O-antigen_ligase-rel_domated"/>
</dbReference>
<keyword evidence="3 5" id="KW-1133">Transmembrane helix</keyword>
<comment type="subcellular location">
    <subcellularLocation>
        <location evidence="1">Membrane</location>
        <topology evidence="1">Multi-pass membrane protein</topology>
    </subcellularLocation>
</comment>
<dbReference type="Proteomes" id="UP000241829">
    <property type="component" value="Chromosome"/>
</dbReference>
<evidence type="ECO:0000313" key="9">
    <source>
        <dbReference type="EMBL" id="AVP58975.1"/>
    </source>
</evidence>
<evidence type="ECO:0000259" key="6">
    <source>
        <dbReference type="Pfam" id="PF04932"/>
    </source>
</evidence>
<protein>
    <submittedName>
        <fullName evidence="9">Polymerase</fullName>
    </submittedName>
</protein>
<feature type="domain" description="O-antigen ligase-related" evidence="6">
    <location>
        <begin position="167"/>
        <end position="318"/>
    </location>
</feature>
<evidence type="ECO:0000259" key="8">
    <source>
        <dbReference type="Pfam" id="PF15864"/>
    </source>
</evidence>